<name>A0A0E9TSX3_ANGAN</name>
<sequence length="11" mass="1384">MVTELYPRVYL</sequence>
<reference evidence="1" key="2">
    <citation type="journal article" date="2015" name="Fish Shellfish Immunol.">
        <title>Early steps in the European eel (Anguilla anguilla)-Vibrio vulnificus interaction in the gills: Role of the RtxA13 toxin.</title>
        <authorList>
            <person name="Callol A."/>
            <person name="Pajuelo D."/>
            <person name="Ebbesson L."/>
            <person name="Teles M."/>
            <person name="MacKenzie S."/>
            <person name="Amaro C."/>
        </authorList>
    </citation>
    <scope>NUCLEOTIDE SEQUENCE</scope>
</reference>
<reference evidence="1" key="1">
    <citation type="submission" date="2014-11" db="EMBL/GenBank/DDBJ databases">
        <authorList>
            <person name="Amaro Gonzalez C."/>
        </authorList>
    </citation>
    <scope>NUCLEOTIDE SEQUENCE</scope>
</reference>
<organism evidence="1">
    <name type="scientific">Anguilla anguilla</name>
    <name type="common">European freshwater eel</name>
    <name type="synonym">Muraena anguilla</name>
    <dbReference type="NCBI Taxonomy" id="7936"/>
    <lineage>
        <taxon>Eukaryota</taxon>
        <taxon>Metazoa</taxon>
        <taxon>Chordata</taxon>
        <taxon>Craniata</taxon>
        <taxon>Vertebrata</taxon>
        <taxon>Euteleostomi</taxon>
        <taxon>Actinopterygii</taxon>
        <taxon>Neopterygii</taxon>
        <taxon>Teleostei</taxon>
        <taxon>Anguilliformes</taxon>
        <taxon>Anguillidae</taxon>
        <taxon>Anguilla</taxon>
    </lineage>
</organism>
<evidence type="ECO:0000313" key="1">
    <source>
        <dbReference type="EMBL" id="JAH56572.1"/>
    </source>
</evidence>
<proteinExistence type="predicted"/>
<protein>
    <submittedName>
        <fullName evidence="1">Uncharacterized protein</fullName>
    </submittedName>
</protein>
<dbReference type="EMBL" id="GBXM01052005">
    <property type="protein sequence ID" value="JAH56572.1"/>
    <property type="molecule type" value="Transcribed_RNA"/>
</dbReference>
<accession>A0A0E9TSX3</accession>